<organism evidence="1 2">
    <name type="scientific">Thermotomaculum hydrothermale</name>
    <dbReference type="NCBI Taxonomy" id="981385"/>
    <lineage>
        <taxon>Bacteria</taxon>
        <taxon>Pseudomonadati</taxon>
        <taxon>Acidobacteriota</taxon>
        <taxon>Holophagae</taxon>
        <taxon>Thermotomaculales</taxon>
        <taxon>Thermotomaculaceae</taxon>
        <taxon>Thermotomaculum</taxon>
    </lineage>
</organism>
<evidence type="ECO:0000313" key="1">
    <source>
        <dbReference type="EMBL" id="BBB32358.1"/>
    </source>
</evidence>
<gene>
    <name evidence="1" type="ORF">TTHT_0792</name>
</gene>
<evidence type="ECO:0000313" key="2">
    <source>
        <dbReference type="Proteomes" id="UP000595564"/>
    </source>
</evidence>
<dbReference type="KEGG" id="thyd:TTHT_0792"/>
<protein>
    <submittedName>
        <fullName evidence="1">Uncharacterized protein</fullName>
    </submittedName>
</protein>
<dbReference type="RefSeq" id="WP_201328705.1">
    <property type="nucleotide sequence ID" value="NZ_AP017470.1"/>
</dbReference>
<dbReference type="EMBL" id="AP017470">
    <property type="protein sequence ID" value="BBB32358.1"/>
    <property type="molecule type" value="Genomic_DNA"/>
</dbReference>
<accession>A0A7R6PER4</accession>
<dbReference type="Proteomes" id="UP000595564">
    <property type="component" value="Chromosome"/>
</dbReference>
<dbReference type="AlphaFoldDB" id="A0A7R6PER4"/>
<keyword evidence="2" id="KW-1185">Reference proteome</keyword>
<reference evidence="1 2" key="1">
    <citation type="journal article" date="2012" name="Extremophiles">
        <title>Thermotomaculum hydrothermale gen. nov., sp. nov., a novel heterotrophic thermophile within the phylum Acidobacteria from a deep-sea hydrothermal vent chimney in the Southern Okinawa Trough.</title>
        <authorList>
            <person name="Izumi H."/>
            <person name="Nunoura T."/>
            <person name="Miyazaki M."/>
            <person name="Mino S."/>
            <person name="Toki T."/>
            <person name="Takai K."/>
            <person name="Sako Y."/>
            <person name="Sawabe T."/>
            <person name="Nakagawa S."/>
        </authorList>
    </citation>
    <scope>NUCLEOTIDE SEQUENCE [LARGE SCALE GENOMIC DNA]</scope>
    <source>
        <strain evidence="1 2">AC55</strain>
    </source>
</reference>
<sequence>MKKGSIVIVNLQNPREKVLGILLDINTAGLTIRGIDVHSFNDWTNSLLNEESEVSITPTTVFFPMHRVLSCYIDEDSGPVPSFSTQFKQKTSINLKDILK</sequence>
<name>A0A7R6PER4_9BACT</name>
<proteinExistence type="predicted"/>